<evidence type="ECO:0000256" key="3">
    <source>
        <dbReference type="ARBA" id="ARBA00023242"/>
    </source>
</evidence>
<feature type="domain" description="BRCT" evidence="4">
    <location>
        <begin position="84"/>
        <end position="178"/>
    </location>
</feature>
<dbReference type="PANTHER" id="PTHR23196">
    <property type="entry name" value="PAX TRANSCRIPTION ACTIVATION DOMAIN INTERACTING PROTEIN"/>
    <property type="match status" value="1"/>
</dbReference>
<evidence type="ECO:0000259" key="4">
    <source>
        <dbReference type="PROSITE" id="PS50172"/>
    </source>
</evidence>
<accession>A0A4P9YHE3</accession>
<comment type="subcellular location">
    <subcellularLocation>
        <location evidence="1">Nucleus</location>
    </subcellularLocation>
</comment>
<dbReference type="Pfam" id="PF16589">
    <property type="entry name" value="BRCT_2"/>
    <property type="match status" value="1"/>
</dbReference>
<dbReference type="GO" id="GO:0005634">
    <property type="term" value="C:nucleus"/>
    <property type="evidence" value="ECO:0007669"/>
    <property type="project" value="UniProtKB-SubCell"/>
</dbReference>
<reference evidence="6" key="1">
    <citation type="journal article" date="2018" name="Nat. Microbiol.">
        <title>Leveraging single-cell genomics to expand the fungal tree of life.</title>
        <authorList>
            <person name="Ahrendt S.R."/>
            <person name="Quandt C.A."/>
            <person name="Ciobanu D."/>
            <person name="Clum A."/>
            <person name="Salamov A."/>
            <person name="Andreopoulos B."/>
            <person name="Cheng J.F."/>
            <person name="Woyke T."/>
            <person name="Pelin A."/>
            <person name="Henrissat B."/>
            <person name="Reynolds N.K."/>
            <person name="Benny G.L."/>
            <person name="Smith M.E."/>
            <person name="James T.Y."/>
            <person name="Grigoriev I.V."/>
        </authorList>
    </citation>
    <scope>NUCLEOTIDE SEQUENCE [LARGE SCALE GENOMIC DNA]</scope>
    <source>
        <strain evidence="6">CSF55</strain>
    </source>
</reference>
<feature type="non-terminal residue" evidence="5">
    <location>
        <position position="1"/>
    </location>
</feature>
<evidence type="ECO:0000313" key="5">
    <source>
        <dbReference type="EMBL" id="RKP18678.1"/>
    </source>
</evidence>
<dbReference type="SUPFAM" id="SSF52113">
    <property type="entry name" value="BRCT domain"/>
    <property type="match status" value="2"/>
</dbReference>
<sequence>DVETLGGVYTDDAFECTVCLAPKMARTAKFLVALCRGIPILNRKWLEDSAVMNSFQPYDSYYLKDSAAEKKYGFKLRESLKSANENLLFKNIVIYITEGVKPDANTLRTIIQAAGGRIVTELDANINSEEKLIIISCDDDQKIWHEINEMSGLPIHSAEFILTGVLRQKVEFENHILLNK</sequence>
<dbReference type="InterPro" id="IPR036420">
    <property type="entry name" value="BRCT_dom_sf"/>
</dbReference>
<feature type="domain" description="BRCT" evidence="4">
    <location>
        <begin position="1"/>
        <end position="63"/>
    </location>
</feature>
<dbReference type="PROSITE" id="PS50172">
    <property type="entry name" value="BRCT"/>
    <property type="match status" value="2"/>
</dbReference>
<evidence type="ECO:0000256" key="2">
    <source>
        <dbReference type="ARBA" id="ARBA00022763"/>
    </source>
</evidence>
<keyword evidence="3" id="KW-0539">Nucleus</keyword>
<dbReference type="Gene3D" id="3.40.50.10190">
    <property type="entry name" value="BRCT domain"/>
    <property type="match status" value="2"/>
</dbReference>
<dbReference type="CDD" id="cd17744">
    <property type="entry name" value="BRCT_MDC1_rpt1"/>
    <property type="match status" value="1"/>
</dbReference>
<dbReference type="AlphaFoldDB" id="A0A4P9YHE3"/>
<evidence type="ECO:0000313" key="6">
    <source>
        <dbReference type="Proteomes" id="UP000281549"/>
    </source>
</evidence>
<dbReference type="EMBL" id="ML005396">
    <property type="protein sequence ID" value="RKP18678.1"/>
    <property type="molecule type" value="Genomic_DNA"/>
</dbReference>
<keyword evidence="2" id="KW-0227">DNA damage</keyword>
<dbReference type="InterPro" id="IPR001357">
    <property type="entry name" value="BRCT_dom"/>
</dbReference>
<dbReference type="CDD" id="cd18432">
    <property type="entry name" value="BRCT_PAXIP1_rpt6_like"/>
    <property type="match status" value="1"/>
</dbReference>
<protein>
    <submittedName>
        <fullName evidence="5">Mediator of DNA damage checkpoint protein 1-like protein</fullName>
    </submittedName>
</protein>
<dbReference type="InterPro" id="IPR051579">
    <property type="entry name" value="DDR_Transcriptional_Reg"/>
</dbReference>
<dbReference type="Proteomes" id="UP000281549">
    <property type="component" value="Unassembled WGS sequence"/>
</dbReference>
<evidence type="ECO:0000256" key="1">
    <source>
        <dbReference type="ARBA" id="ARBA00004123"/>
    </source>
</evidence>
<proteinExistence type="predicted"/>
<dbReference type="GO" id="GO:0006974">
    <property type="term" value="P:DNA damage response"/>
    <property type="evidence" value="ECO:0007669"/>
    <property type="project" value="UniProtKB-KW"/>
</dbReference>
<dbReference type="PANTHER" id="PTHR23196:SF1">
    <property type="entry name" value="PAX-INTERACTING PROTEIN 1"/>
    <property type="match status" value="1"/>
</dbReference>
<organism evidence="5 6">
    <name type="scientific">Rozella allomycis (strain CSF55)</name>
    <dbReference type="NCBI Taxonomy" id="988480"/>
    <lineage>
        <taxon>Eukaryota</taxon>
        <taxon>Fungi</taxon>
        <taxon>Fungi incertae sedis</taxon>
        <taxon>Cryptomycota</taxon>
        <taxon>Cryptomycota incertae sedis</taxon>
        <taxon>Rozella</taxon>
    </lineage>
</organism>
<name>A0A4P9YHE3_ROZAC</name>
<gene>
    <name evidence="5" type="ORF">ROZALSC1DRAFT_29652</name>
</gene>
<dbReference type="Pfam" id="PF16770">
    <property type="entry name" value="RTT107_BRCT_5"/>
    <property type="match status" value="1"/>
</dbReference>